<dbReference type="GO" id="GO:0004674">
    <property type="term" value="F:protein serine/threonine kinase activity"/>
    <property type="evidence" value="ECO:0007669"/>
    <property type="project" value="UniProtKB-KW"/>
</dbReference>
<accession>A0AA96X234</accession>
<reference evidence="7" key="2">
    <citation type="submission" date="2023-07" db="EMBL/GenBank/DDBJ databases">
        <authorList>
            <person name="Bai X.-H."/>
            <person name="Wang H.-H."/>
            <person name="Wang J."/>
            <person name="Ma M.-Y."/>
            <person name="Hu H.-H."/>
            <person name="Song Z.-L."/>
            <person name="Ma H.-G."/>
            <person name="Fan Y."/>
            <person name="Du C.-Y."/>
            <person name="Xu J.-C."/>
        </authorList>
    </citation>
    <scope>NUCLEOTIDE SEQUENCE</scope>
    <source>
        <strain evidence="7">CZ1</strain>
    </source>
</reference>
<evidence type="ECO:0000256" key="3">
    <source>
        <dbReference type="ARBA" id="ARBA00022741"/>
    </source>
</evidence>
<name>A0AA96X234_LEPBY</name>
<dbReference type="Pfam" id="PF00069">
    <property type="entry name" value="Pkinase"/>
    <property type="match status" value="1"/>
</dbReference>
<keyword evidence="2" id="KW-0808">Transferase</keyword>
<evidence type="ECO:0000256" key="2">
    <source>
        <dbReference type="ARBA" id="ARBA00022679"/>
    </source>
</evidence>
<keyword evidence="1" id="KW-0723">Serine/threonine-protein kinase</keyword>
<keyword evidence="3" id="KW-0547">Nucleotide-binding</keyword>
<dbReference type="AlphaFoldDB" id="A0AA96X234"/>
<gene>
    <name evidence="7" type="ORF">Q2T42_20095</name>
</gene>
<dbReference type="PROSITE" id="PS50011">
    <property type="entry name" value="PROTEIN_KINASE_DOM"/>
    <property type="match status" value="1"/>
</dbReference>
<evidence type="ECO:0000256" key="1">
    <source>
        <dbReference type="ARBA" id="ARBA00022527"/>
    </source>
</evidence>
<dbReference type="Gene3D" id="1.10.510.10">
    <property type="entry name" value="Transferase(Phosphotransferase) domain 1"/>
    <property type="match status" value="1"/>
</dbReference>
<evidence type="ECO:0000256" key="5">
    <source>
        <dbReference type="ARBA" id="ARBA00022840"/>
    </source>
</evidence>
<organism evidence="7">
    <name type="scientific">Leptolyngbya boryana CZ1</name>
    <dbReference type="NCBI Taxonomy" id="3060204"/>
    <lineage>
        <taxon>Bacteria</taxon>
        <taxon>Bacillati</taxon>
        <taxon>Cyanobacteriota</taxon>
        <taxon>Cyanophyceae</taxon>
        <taxon>Leptolyngbyales</taxon>
        <taxon>Leptolyngbyaceae</taxon>
        <taxon>Leptolyngbya group</taxon>
        <taxon>Leptolyngbya</taxon>
    </lineage>
</organism>
<dbReference type="SMART" id="SM00220">
    <property type="entry name" value="S_TKc"/>
    <property type="match status" value="1"/>
</dbReference>
<dbReference type="GO" id="GO:0005524">
    <property type="term" value="F:ATP binding"/>
    <property type="evidence" value="ECO:0007669"/>
    <property type="project" value="UniProtKB-KW"/>
</dbReference>
<dbReference type="InterPro" id="IPR000719">
    <property type="entry name" value="Prot_kinase_dom"/>
</dbReference>
<keyword evidence="5" id="KW-0067">ATP-binding</keyword>
<reference evidence="7" key="1">
    <citation type="journal article" date="2023" name="Plants (Basel)">
        <title>Genomic Analysis of Leptolyngbya boryana CZ1 Reveals Efficient Carbon Fixation Modules.</title>
        <authorList>
            <person name="Bai X."/>
            <person name="Wang H."/>
            <person name="Cheng W."/>
            <person name="Wang J."/>
            <person name="Ma M."/>
            <person name="Hu H."/>
            <person name="Song Z."/>
            <person name="Ma H."/>
            <person name="Fan Y."/>
            <person name="Du C."/>
            <person name="Xu J."/>
        </authorList>
    </citation>
    <scope>NUCLEOTIDE SEQUENCE</scope>
    <source>
        <strain evidence="7">CZ1</strain>
    </source>
</reference>
<keyword evidence="4" id="KW-0418">Kinase</keyword>
<sequence length="466" mass="52313">MNNLFLPGQTVYTESTSVPCIIGQFLGGGGQGEVYSAQLSDRTVALKWYFPHYLESDPFLRERLTTAIQSGSPSDRFLFPLELVSAPGVPGFGYIMPLRDPHYSGLIDLMKRRIEPSFRALATAGFELADSFFQLHAKGLCYRDISFGNVFLDPETGHILICDNDNVDVDRGDKSAIKGTPRFMAPEIVCDIAPPSTQTDLFSLAVLLFYMFMMHHPLEGKKEAEIRCFDLPAMTKLYGTEPVFIFDPHDTSNRPVEDYQQNAIEFWKIYPEFLKERFTRAFTDGIHNPGSGRVQETEWRTVMIRLRDAIIYCPHCGSENFYDAEIMKHSGGQLKPCWNCGSHISPPPRIRIGKSTTVMLNYDTQLFPHHIDEQRRFDFKSEIAAVTQHPSNPSLWGLKNLSTEKWVITSADNSVKDVEPGRSATLAPGTKINADNSVKDVEPGRSATLAPGTKINFGKTEGEVRL</sequence>
<evidence type="ECO:0000256" key="4">
    <source>
        <dbReference type="ARBA" id="ARBA00022777"/>
    </source>
</evidence>
<evidence type="ECO:0000313" key="7">
    <source>
        <dbReference type="EMBL" id="WNZ44135.1"/>
    </source>
</evidence>
<feature type="domain" description="Protein kinase" evidence="6">
    <location>
        <begin position="20"/>
        <end position="300"/>
    </location>
</feature>
<protein>
    <recommendedName>
        <fullName evidence="6">Protein kinase domain-containing protein</fullName>
    </recommendedName>
</protein>
<dbReference type="SUPFAM" id="SSF56112">
    <property type="entry name" value="Protein kinase-like (PK-like)"/>
    <property type="match status" value="1"/>
</dbReference>
<dbReference type="EMBL" id="CP130144">
    <property type="protein sequence ID" value="WNZ44135.1"/>
    <property type="molecule type" value="Genomic_DNA"/>
</dbReference>
<dbReference type="PANTHER" id="PTHR24351">
    <property type="entry name" value="RIBOSOMAL PROTEIN S6 KINASE"/>
    <property type="match status" value="1"/>
</dbReference>
<dbReference type="InterPro" id="IPR011009">
    <property type="entry name" value="Kinase-like_dom_sf"/>
</dbReference>
<evidence type="ECO:0000259" key="6">
    <source>
        <dbReference type="PROSITE" id="PS50011"/>
    </source>
</evidence>
<proteinExistence type="predicted"/>
<dbReference type="RefSeq" id="WP_316426325.1">
    <property type="nucleotide sequence ID" value="NZ_CP130144.1"/>
</dbReference>